<dbReference type="InterPro" id="IPR001343">
    <property type="entry name" value="Hemolysn_Ca-bd"/>
</dbReference>
<dbReference type="SUPFAM" id="SSF51120">
    <property type="entry name" value="beta-Roll"/>
    <property type="match status" value="1"/>
</dbReference>
<dbReference type="AlphaFoldDB" id="A0A2T1LYD6"/>
<name>A0A2T1LYD6_9CHRO</name>
<keyword evidence="2" id="KW-1185">Reference proteome</keyword>
<evidence type="ECO:0000313" key="2">
    <source>
        <dbReference type="Proteomes" id="UP000239001"/>
    </source>
</evidence>
<protein>
    <submittedName>
        <fullName evidence="1">Calcium-binding protein</fullName>
    </submittedName>
</protein>
<proteinExistence type="predicted"/>
<dbReference type="InterPro" id="IPR011049">
    <property type="entry name" value="Serralysin-like_metalloprot_C"/>
</dbReference>
<dbReference type="Gene3D" id="2.150.10.10">
    <property type="entry name" value="Serralysin-like metalloprotease, C-terminal"/>
    <property type="match status" value="1"/>
</dbReference>
<dbReference type="EMBL" id="PXOH01000009">
    <property type="protein sequence ID" value="PSF37400.1"/>
    <property type="molecule type" value="Genomic_DNA"/>
</dbReference>
<reference evidence="1 2" key="2">
    <citation type="submission" date="2018-03" db="EMBL/GenBank/DDBJ databases">
        <authorList>
            <person name="Keele B.F."/>
        </authorList>
    </citation>
    <scope>NUCLEOTIDE SEQUENCE [LARGE SCALE GENOMIC DNA]</scope>
    <source>
        <strain evidence="1 2">CCALA 016</strain>
    </source>
</reference>
<dbReference type="PRINTS" id="PR00313">
    <property type="entry name" value="CABNDNGRPT"/>
</dbReference>
<dbReference type="OrthoDB" id="428670at2"/>
<comment type="caution">
    <text evidence="1">The sequence shown here is derived from an EMBL/GenBank/DDBJ whole genome shotgun (WGS) entry which is preliminary data.</text>
</comment>
<accession>A0A2T1LYD6</accession>
<dbReference type="GO" id="GO:0005509">
    <property type="term" value="F:calcium ion binding"/>
    <property type="evidence" value="ECO:0007669"/>
    <property type="project" value="InterPro"/>
</dbReference>
<dbReference type="Proteomes" id="UP000239001">
    <property type="component" value="Unassembled WGS sequence"/>
</dbReference>
<evidence type="ECO:0000313" key="1">
    <source>
        <dbReference type="EMBL" id="PSF37400.1"/>
    </source>
</evidence>
<sequence length="301" mass="31331">MNPGGPIVGFSIAPTKLNEGDSLTVTFNVNGMIPEGGLEVNVDSDVFASLGEFAIFDMDGNPLFDSTGIAGLPAPNEDASGFSVMLTENTATLTIDVFDDGANEGIEMIDFFLRDGENYNLALGASEVTITIDDGDQETFFGTGGSDVFDANVPNGFNGSNDLVFAGAGDDLIDTSAALGNNRIYAQSGNDTLFLGNNNRAFGDSGNDVFYLLDGKNTISGGSGSDQFWLAAGEVPNPVNTITDFERGVDVLGIGGLDLSFGDLTFTQQGNSTLISADEQKLAKLLGVNANQLSASDFVFA</sequence>
<gene>
    <name evidence="1" type="ORF">C7H19_10570</name>
</gene>
<organism evidence="1 2">
    <name type="scientific">Aphanothece hegewaldii CCALA 016</name>
    <dbReference type="NCBI Taxonomy" id="2107694"/>
    <lineage>
        <taxon>Bacteria</taxon>
        <taxon>Bacillati</taxon>
        <taxon>Cyanobacteriota</taxon>
        <taxon>Cyanophyceae</taxon>
        <taxon>Oscillatoriophycideae</taxon>
        <taxon>Chroococcales</taxon>
        <taxon>Aphanothecaceae</taxon>
        <taxon>Aphanothece</taxon>
    </lineage>
</organism>
<dbReference type="Pfam" id="PF00353">
    <property type="entry name" value="HemolysinCabind"/>
    <property type="match status" value="2"/>
</dbReference>
<reference evidence="1 2" key="1">
    <citation type="submission" date="2018-03" db="EMBL/GenBank/DDBJ databases">
        <title>The ancient ancestry and fast evolution of plastids.</title>
        <authorList>
            <person name="Moore K.R."/>
            <person name="Magnabosco C."/>
            <person name="Momper L."/>
            <person name="Gold D.A."/>
            <person name="Bosak T."/>
            <person name="Fournier G.P."/>
        </authorList>
    </citation>
    <scope>NUCLEOTIDE SEQUENCE [LARGE SCALE GENOMIC DNA]</scope>
    <source>
        <strain evidence="1 2">CCALA 016</strain>
    </source>
</reference>